<dbReference type="AlphaFoldDB" id="A0A0Q3TMQ1"/>
<protein>
    <recommendedName>
        <fullName evidence="3">Spore germination protein GerPE</fullName>
    </recommendedName>
</protein>
<sequence>MEGIRSSVVQECKINDVAFSSNVHVGDTTHIKANSRAFAVQREEELFFGFEASFEDFPIFSELIPIPPITENIQFHRYNIDPVIKVDRVRIIGISTASLFQIGTIGDAYLEARTHHVRQLKSTHEGERP</sequence>
<evidence type="ECO:0000313" key="2">
    <source>
        <dbReference type="Proteomes" id="UP000051888"/>
    </source>
</evidence>
<name>A0A0Q3TMQ1_9BACI</name>
<reference evidence="1 2" key="1">
    <citation type="submission" date="2015-09" db="EMBL/GenBank/DDBJ databases">
        <title>Genome sequencing project for genomic taxonomy and phylogenomics of Bacillus-like bacteria.</title>
        <authorList>
            <person name="Liu B."/>
            <person name="Wang J."/>
            <person name="Zhu Y."/>
            <person name="Liu G."/>
            <person name="Chen Q."/>
            <person name="Chen Z."/>
            <person name="Lan J."/>
            <person name="Che J."/>
            <person name="Ge C."/>
            <person name="Shi H."/>
            <person name="Pan Z."/>
            <person name="Liu X."/>
        </authorList>
    </citation>
    <scope>NUCLEOTIDE SEQUENCE [LARGE SCALE GENOMIC DNA]</scope>
    <source>
        <strain evidence="1 2">LMG 18435</strain>
    </source>
</reference>
<dbReference type="PATRIC" id="fig|157838.3.peg.3742"/>
<dbReference type="STRING" id="157838.AN964_16905"/>
<dbReference type="Proteomes" id="UP000051888">
    <property type="component" value="Unassembled WGS sequence"/>
</dbReference>
<dbReference type="RefSeq" id="WP_055740812.1">
    <property type="nucleotide sequence ID" value="NZ_JAAIWL010000035.1"/>
</dbReference>
<accession>A0A0Q3TMQ1</accession>
<gene>
    <name evidence="1" type="ORF">AN964_16905</name>
</gene>
<dbReference type="InterPro" id="IPR024496">
    <property type="entry name" value="Spore_germ_GerPE"/>
</dbReference>
<organism evidence="1 2">
    <name type="scientific">Heyndrickxia shackletonii</name>
    <dbReference type="NCBI Taxonomy" id="157838"/>
    <lineage>
        <taxon>Bacteria</taxon>
        <taxon>Bacillati</taxon>
        <taxon>Bacillota</taxon>
        <taxon>Bacilli</taxon>
        <taxon>Bacillales</taxon>
        <taxon>Bacillaceae</taxon>
        <taxon>Heyndrickxia</taxon>
    </lineage>
</organism>
<dbReference type="OrthoDB" id="2599887at2"/>
<keyword evidence="2" id="KW-1185">Reference proteome</keyword>
<evidence type="ECO:0000313" key="1">
    <source>
        <dbReference type="EMBL" id="KQL55017.1"/>
    </source>
</evidence>
<evidence type="ECO:0008006" key="3">
    <source>
        <dbReference type="Google" id="ProtNLM"/>
    </source>
</evidence>
<proteinExistence type="predicted"/>
<dbReference type="EMBL" id="LJJC01000004">
    <property type="protein sequence ID" value="KQL55017.1"/>
    <property type="molecule type" value="Genomic_DNA"/>
</dbReference>
<comment type="caution">
    <text evidence="1">The sequence shown here is derived from an EMBL/GenBank/DDBJ whole genome shotgun (WGS) entry which is preliminary data.</text>
</comment>
<dbReference type="Pfam" id="PF10970">
    <property type="entry name" value="GerPE"/>
    <property type="match status" value="1"/>
</dbReference>